<keyword evidence="3" id="KW-1185">Reference proteome</keyword>
<dbReference type="Pfam" id="PF14238">
    <property type="entry name" value="DUF4340"/>
    <property type="match status" value="2"/>
</dbReference>
<sequence length="450" mass="50519">MKQKRKIILSGFLLILILGSGVCYLTMDNSAGPDDAAAWICTDGIDGITEISIYSNEDNQMLSFTKRETSWKGDDGSSYDNNQFASYLAVLGYMKTEQKLEATDSEKQEYGLKAPAYTVRVSYDGGKEFNYNIGKFVDNTGMYISSNGGNSVYLIDVRRARMLEDMVASLYDVALTNVKFDEIRGIQLSVPENDLILMNRSEAPRANGSFYWNIFKPFAWNADTKKVDALIETMKDIGTLKRTKGEVSAEECGLEKDESQLPAVTFYDTYDSELTVYLGKAQGDYVYCKTNYLEGIYLIDKKIQQVMNINTNDIIDTSLYYYEIPSIKTCTVQWLGETYELSAKWVTASEEGNRGQRCCLNGNSITGAEYSSIVSWFSDTKVKQILDSPDEQGEILGTITVERLSPPYEQVLTLSTVQTNDSIIQVNLDQSAAVYIEKQDVESFISSLKR</sequence>
<feature type="domain" description="DUF4340" evidence="1">
    <location>
        <begin position="78"/>
        <end position="204"/>
    </location>
</feature>
<evidence type="ECO:0000313" key="3">
    <source>
        <dbReference type="Proteomes" id="UP000254051"/>
    </source>
</evidence>
<dbReference type="InterPro" id="IPR025641">
    <property type="entry name" value="DUF4340"/>
</dbReference>
<accession>A0A316A240</accession>
<dbReference type="OrthoDB" id="2004430at2"/>
<organism evidence="2 3">
    <name type="scientific">Faecalicatena contorta</name>
    <dbReference type="NCBI Taxonomy" id="39482"/>
    <lineage>
        <taxon>Bacteria</taxon>
        <taxon>Bacillati</taxon>
        <taxon>Bacillota</taxon>
        <taxon>Clostridia</taxon>
        <taxon>Lachnospirales</taxon>
        <taxon>Lachnospiraceae</taxon>
        <taxon>Faecalicatena</taxon>
    </lineage>
</organism>
<evidence type="ECO:0000313" key="2">
    <source>
        <dbReference type="EMBL" id="SUQ12199.1"/>
    </source>
</evidence>
<protein>
    <recommendedName>
        <fullName evidence="1">DUF4340 domain-containing protein</fullName>
    </recommendedName>
</protein>
<name>A0A316A240_9FIRM</name>
<gene>
    <name evidence="2" type="ORF">SAMN05216529_10188</name>
</gene>
<feature type="domain" description="DUF4340" evidence="1">
    <location>
        <begin position="212"/>
        <end position="344"/>
    </location>
</feature>
<evidence type="ECO:0000259" key="1">
    <source>
        <dbReference type="Pfam" id="PF14238"/>
    </source>
</evidence>
<dbReference type="AlphaFoldDB" id="A0A316A240"/>
<dbReference type="EMBL" id="UHJJ01000001">
    <property type="protein sequence ID" value="SUQ12199.1"/>
    <property type="molecule type" value="Genomic_DNA"/>
</dbReference>
<dbReference type="RefSeq" id="WP_109708264.1">
    <property type="nucleotide sequence ID" value="NZ_QGDS01000001.1"/>
</dbReference>
<reference evidence="3" key="1">
    <citation type="submission" date="2017-07" db="EMBL/GenBank/DDBJ databases">
        <authorList>
            <person name="Varghese N."/>
            <person name="Submissions S."/>
        </authorList>
    </citation>
    <scope>NUCLEOTIDE SEQUENCE [LARGE SCALE GENOMIC DNA]</scope>
    <source>
        <strain evidence="3">NLAE-zl-C134</strain>
    </source>
</reference>
<dbReference type="Proteomes" id="UP000254051">
    <property type="component" value="Unassembled WGS sequence"/>
</dbReference>
<proteinExistence type="predicted"/>